<gene>
    <name evidence="3" type="ORF">UA74_04325</name>
</gene>
<feature type="domain" description="FAD-binding" evidence="2">
    <location>
        <begin position="90"/>
        <end position="424"/>
    </location>
</feature>
<sequence>MLCPQIVRGTCGQLRLWFFVIGQPRRGSATGRRGSVAEAGGNPGRQETEAFTGGSRLRSFPRIDAQFTFSVKDPKMRGAEGAPGMAPTNTDILISGAGIAGPVLACMLRRHGFNPTVVDRMPAPGVPGVEADIYGPAVDVLHDLGVLGSVWQARTAIKTISHLGPKGRAIDVDITAITGGSSDRHIEIMRDDLVEILHRRSTPDVEHLFDDSIQHLEEHSDGVHVTFDRSDPREFHLVIGADGLHSKVRELAFGASARHERHLGAYQCVIRHLDESRAVDRLSMQHSPGRSVIGYPRDDSGRALTVAVFLADEQPESDLRDPADQRRLIHAAFADADEETAKVLDHRAGAEAFRFGAVSQVRMDTWSRGRTTLVGDAGYATGGAVSCGATLAIMGAHVLAGELAAADGDHRLGFARYEQEMRDVVGRWQEIGPALLHSQLGPGRFGRWVLRQRFRLLALAPTGLRSRLLTAAPTELLRLFGQVKEYAVRIST</sequence>
<keyword evidence="4" id="KW-1185">Reference proteome</keyword>
<dbReference type="Proteomes" id="UP000185511">
    <property type="component" value="Chromosome"/>
</dbReference>
<dbReference type="GO" id="GO:0071949">
    <property type="term" value="F:FAD binding"/>
    <property type="evidence" value="ECO:0007669"/>
    <property type="project" value="InterPro"/>
</dbReference>
<accession>A0AAC9LAT8</accession>
<dbReference type="Gene3D" id="3.50.50.60">
    <property type="entry name" value="FAD/NAD(P)-binding domain"/>
    <property type="match status" value="1"/>
</dbReference>
<evidence type="ECO:0000256" key="1">
    <source>
        <dbReference type="SAM" id="MobiDB-lite"/>
    </source>
</evidence>
<dbReference type="InterPro" id="IPR002938">
    <property type="entry name" value="FAD-bd"/>
</dbReference>
<organism evidence="3 4">
    <name type="scientific">Actinoalloteichus fjordicus</name>
    <dbReference type="NCBI Taxonomy" id="1612552"/>
    <lineage>
        <taxon>Bacteria</taxon>
        <taxon>Bacillati</taxon>
        <taxon>Actinomycetota</taxon>
        <taxon>Actinomycetes</taxon>
        <taxon>Pseudonocardiales</taxon>
        <taxon>Pseudonocardiaceae</taxon>
        <taxon>Actinoalloteichus</taxon>
    </lineage>
</organism>
<dbReference type="PRINTS" id="PR00420">
    <property type="entry name" value="RNGMNOXGNASE"/>
</dbReference>
<dbReference type="InterPro" id="IPR036188">
    <property type="entry name" value="FAD/NAD-bd_sf"/>
</dbReference>
<name>A0AAC9LAT8_9PSEU</name>
<feature type="region of interest" description="Disordered" evidence="1">
    <location>
        <begin position="25"/>
        <end position="50"/>
    </location>
</feature>
<dbReference type="PANTHER" id="PTHR46865">
    <property type="entry name" value="OXIDOREDUCTASE-RELATED"/>
    <property type="match status" value="1"/>
</dbReference>
<dbReference type="SUPFAM" id="SSF51905">
    <property type="entry name" value="FAD/NAD(P)-binding domain"/>
    <property type="match status" value="1"/>
</dbReference>
<reference evidence="4" key="1">
    <citation type="submission" date="2016-06" db="EMBL/GenBank/DDBJ databases">
        <title>Complete genome sequence of Actinoalloteichus fjordicus DSM 46855 (=ADI127-17), type strain of the new species Actinoalloteichus fjordicus.</title>
        <authorList>
            <person name="Ruckert C."/>
            <person name="Nouioui I."/>
            <person name="Willmese J."/>
            <person name="van Wezel G."/>
            <person name="Klenk H.-P."/>
            <person name="Kalinowski J."/>
            <person name="Zotchev S.B."/>
        </authorList>
    </citation>
    <scope>NUCLEOTIDE SEQUENCE [LARGE SCALE GENOMIC DNA]</scope>
    <source>
        <strain evidence="4">ADI127-7</strain>
    </source>
</reference>
<dbReference type="InterPro" id="IPR051704">
    <property type="entry name" value="FAD_aromatic-hydroxylase"/>
</dbReference>
<dbReference type="Pfam" id="PF01494">
    <property type="entry name" value="FAD_binding_3"/>
    <property type="match status" value="1"/>
</dbReference>
<protein>
    <submittedName>
        <fullName evidence="3">2-polyprenyl-6-methoxyphenol hydroxylase-like oxidoreductase</fullName>
    </submittedName>
</protein>
<dbReference type="Gene3D" id="3.30.9.10">
    <property type="entry name" value="D-Amino Acid Oxidase, subunit A, domain 2"/>
    <property type="match status" value="1"/>
</dbReference>
<proteinExistence type="predicted"/>
<dbReference type="AlphaFoldDB" id="A0AAC9LAT8"/>
<evidence type="ECO:0000313" key="4">
    <source>
        <dbReference type="Proteomes" id="UP000185511"/>
    </source>
</evidence>
<evidence type="ECO:0000313" key="3">
    <source>
        <dbReference type="EMBL" id="APU12944.1"/>
    </source>
</evidence>
<dbReference type="KEGG" id="acad:UA74_04325"/>
<dbReference type="EMBL" id="CP016076">
    <property type="protein sequence ID" value="APU12944.1"/>
    <property type="molecule type" value="Genomic_DNA"/>
</dbReference>
<evidence type="ECO:0000259" key="2">
    <source>
        <dbReference type="Pfam" id="PF01494"/>
    </source>
</evidence>
<dbReference type="PANTHER" id="PTHR46865:SF2">
    <property type="entry name" value="MONOOXYGENASE"/>
    <property type="match status" value="1"/>
</dbReference>